<sequence length="227" mass="27449">MNNIPKDSRFEIKFVAHESEVNKIKLWLKLHCAGFYTPHPDRYVNNVYFDTYDYSAYKENLAGESHRVKLRYRWYGEYAYPQQGSLEVKCKRNYYGWKIRFPNKNSPYKKGDRWRDIQQRMKEQMGEQAKKWLNFYPQPVLINRYLRHYFVSRDGKIRATIDQKQKMYDQRYKSLPNVQKQLNAPQTLVLEFKFQRCDQNIAKQVFMGLPLRVGSHSKYITAVKSMK</sequence>
<evidence type="ECO:0000259" key="1">
    <source>
        <dbReference type="Pfam" id="PF09359"/>
    </source>
</evidence>
<name>A0A5S9IND0_UABAM</name>
<dbReference type="GO" id="GO:0006799">
    <property type="term" value="P:polyphosphate biosynthetic process"/>
    <property type="evidence" value="ECO:0007669"/>
    <property type="project" value="UniProtKB-ARBA"/>
</dbReference>
<dbReference type="InterPro" id="IPR042267">
    <property type="entry name" value="VTC_sf"/>
</dbReference>
<evidence type="ECO:0000313" key="3">
    <source>
        <dbReference type="Proteomes" id="UP000326354"/>
    </source>
</evidence>
<dbReference type="OrthoDB" id="9784042at2"/>
<evidence type="ECO:0000313" key="2">
    <source>
        <dbReference type="EMBL" id="BBM84894.1"/>
    </source>
</evidence>
<dbReference type="InterPro" id="IPR018966">
    <property type="entry name" value="VTC_domain"/>
</dbReference>
<organism evidence="2 3">
    <name type="scientific">Uabimicrobium amorphum</name>
    <dbReference type="NCBI Taxonomy" id="2596890"/>
    <lineage>
        <taxon>Bacteria</taxon>
        <taxon>Pseudomonadati</taxon>
        <taxon>Planctomycetota</taxon>
        <taxon>Candidatus Uabimicrobiia</taxon>
        <taxon>Candidatus Uabimicrobiales</taxon>
        <taxon>Candidatus Uabimicrobiaceae</taxon>
        <taxon>Candidatus Uabimicrobium</taxon>
    </lineage>
</organism>
<reference evidence="2 3" key="1">
    <citation type="submission" date="2019-08" db="EMBL/GenBank/DDBJ databases">
        <title>Complete genome sequence of Candidatus Uab amorphum.</title>
        <authorList>
            <person name="Shiratori T."/>
            <person name="Suzuki S."/>
            <person name="Kakizawa Y."/>
            <person name="Ishida K."/>
        </authorList>
    </citation>
    <scope>NUCLEOTIDE SEQUENCE [LARGE SCALE GENOMIC DNA]</scope>
    <source>
        <strain evidence="2 3">SRT547</strain>
    </source>
</reference>
<accession>A0A5S9IND0</accession>
<dbReference type="KEGG" id="uam:UABAM_03255"/>
<proteinExistence type="predicted"/>
<gene>
    <name evidence="2" type="ORF">UABAM_03255</name>
</gene>
<keyword evidence="3" id="KW-1185">Reference proteome</keyword>
<dbReference type="Pfam" id="PF09359">
    <property type="entry name" value="VTC"/>
    <property type="match status" value="1"/>
</dbReference>
<dbReference type="RefSeq" id="WP_151969022.1">
    <property type="nucleotide sequence ID" value="NZ_AP019860.1"/>
</dbReference>
<feature type="domain" description="VTC" evidence="1">
    <location>
        <begin position="9"/>
        <end position="226"/>
    </location>
</feature>
<dbReference type="EMBL" id="AP019860">
    <property type="protein sequence ID" value="BBM84894.1"/>
    <property type="molecule type" value="Genomic_DNA"/>
</dbReference>
<dbReference type="Proteomes" id="UP000326354">
    <property type="component" value="Chromosome"/>
</dbReference>
<dbReference type="AlphaFoldDB" id="A0A5S9IND0"/>
<dbReference type="Gene3D" id="3.20.100.30">
    <property type="entry name" value="VTC, catalytic tunnel domain"/>
    <property type="match status" value="1"/>
</dbReference>
<protein>
    <submittedName>
        <fullName evidence="2">VTC domain-containing protein</fullName>
    </submittedName>
</protein>